<reference evidence="15 16" key="1">
    <citation type="submission" date="2018-05" db="EMBL/GenBank/DDBJ databases">
        <title>Genome sequencing and assembly of the regulated plant pathogen Lachnellula willkommii and related sister species for the development of diagnostic species identification markers.</title>
        <authorList>
            <person name="Giroux E."/>
            <person name="Bilodeau G."/>
        </authorList>
    </citation>
    <scope>NUCLEOTIDE SEQUENCE [LARGE SCALE GENOMIC DNA]</scope>
    <source>
        <strain evidence="15 16">CBS 268.59</strain>
    </source>
</reference>
<dbReference type="EC" id="1.16.1.9" evidence="3"/>
<evidence type="ECO:0000256" key="11">
    <source>
        <dbReference type="ARBA" id="ARBA00023136"/>
    </source>
</evidence>
<dbReference type="AlphaFoldDB" id="A0A8T9BUY9"/>
<dbReference type="Gene3D" id="2.40.30.10">
    <property type="entry name" value="Translation factors"/>
    <property type="match status" value="1"/>
</dbReference>
<evidence type="ECO:0000256" key="9">
    <source>
        <dbReference type="ARBA" id="ARBA00023002"/>
    </source>
</evidence>
<dbReference type="PANTHER" id="PTHR32361:SF28">
    <property type="entry name" value="FRP1P"/>
    <property type="match status" value="1"/>
</dbReference>
<evidence type="ECO:0000256" key="1">
    <source>
        <dbReference type="ARBA" id="ARBA00004651"/>
    </source>
</evidence>
<dbReference type="CDD" id="cd06186">
    <property type="entry name" value="NOX_Duox_like_FAD_NADP"/>
    <property type="match status" value="1"/>
</dbReference>
<keyword evidence="5" id="KW-1003">Cell membrane</keyword>
<dbReference type="InterPro" id="IPR013130">
    <property type="entry name" value="Fe3_Rdtase_TM_dom"/>
</dbReference>
<dbReference type="Gene3D" id="3.40.50.80">
    <property type="entry name" value="Nucleotide-binding domain of ferredoxin-NADP reductase (FNR) module"/>
    <property type="match status" value="1"/>
</dbReference>
<dbReference type="InterPro" id="IPR039261">
    <property type="entry name" value="FNR_nucleotide-bd"/>
</dbReference>
<dbReference type="GO" id="GO:0006826">
    <property type="term" value="P:iron ion transport"/>
    <property type="evidence" value="ECO:0007669"/>
    <property type="project" value="TreeGrafter"/>
</dbReference>
<evidence type="ECO:0000256" key="10">
    <source>
        <dbReference type="ARBA" id="ARBA00023065"/>
    </source>
</evidence>
<dbReference type="PANTHER" id="PTHR32361">
    <property type="entry name" value="FERRIC/CUPRIC REDUCTASE TRANSMEMBRANE COMPONENT"/>
    <property type="match status" value="1"/>
</dbReference>
<dbReference type="InterPro" id="IPR013121">
    <property type="entry name" value="Fe_red_NAD-bd_6"/>
</dbReference>
<comment type="similarity">
    <text evidence="2">Belongs to the ferric reductase (FRE) family.</text>
</comment>
<evidence type="ECO:0000256" key="7">
    <source>
        <dbReference type="ARBA" id="ARBA00022982"/>
    </source>
</evidence>
<feature type="transmembrane region" description="Helical" evidence="13">
    <location>
        <begin position="66"/>
        <end position="86"/>
    </location>
</feature>
<evidence type="ECO:0000259" key="14">
    <source>
        <dbReference type="PROSITE" id="PS51384"/>
    </source>
</evidence>
<dbReference type="GO" id="GO:0052851">
    <property type="term" value="F:ferric-chelate reductase (NADPH) activity"/>
    <property type="evidence" value="ECO:0007669"/>
    <property type="project" value="UniProtKB-EC"/>
</dbReference>
<protein>
    <recommendedName>
        <fullName evidence="3">ferric-chelate reductase (NADPH)</fullName>
        <ecNumber evidence="3">1.16.1.9</ecNumber>
    </recommendedName>
</protein>
<dbReference type="Pfam" id="PF08030">
    <property type="entry name" value="NAD_binding_6"/>
    <property type="match status" value="1"/>
</dbReference>
<accession>A0A8T9BUY9</accession>
<dbReference type="InterPro" id="IPR017938">
    <property type="entry name" value="Riboflavin_synthase-like_b-brl"/>
</dbReference>
<keyword evidence="9" id="KW-0560">Oxidoreductase</keyword>
<evidence type="ECO:0000256" key="4">
    <source>
        <dbReference type="ARBA" id="ARBA00022448"/>
    </source>
</evidence>
<dbReference type="GO" id="GO:0005886">
    <property type="term" value="C:plasma membrane"/>
    <property type="evidence" value="ECO:0007669"/>
    <property type="project" value="UniProtKB-SubCell"/>
</dbReference>
<comment type="catalytic activity">
    <reaction evidence="12">
        <text>2 a Fe(II)-siderophore + NADP(+) + H(+) = 2 a Fe(III)-siderophore + NADPH</text>
        <dbReference type="Rhea" id="RHEA:28795"/>
        <dbReference type="Rhea" id="RHEA-COMP:11342"/>
        <dbReference type="Rhea" id="RHEA-COMP:11344"/>
        <dbReference type="ChEBI" id="CHEBI:15378"/>
        <dbReference type="ChEBI" id="CHEBI:29033"/>
        <dbReference type="ChEBI" id="CHEBI:29034"/>
        <dbReference type="ChEBI" id="CHEBI:57783"/>
        <dbReference type="ChEBI" id="CHEBI:58349"/>
        <dbReference type="EC" id="1.16.1.9"/>
    </reaction>
</comment>
<dbReference type="SFLD" id="SFLDG01168">
    <property type="entry name" value="Ferric_reductase_subgroup_(FRE"/>
    <property type="match status" value="1"/>
</dbReference>
<keyword evidence="6 13" id="KW-0812">Transmembrane</keyword>
<evidence type="ECO:0000256" key="12">
    <source>
        <dbReference type="ARBA" id="ARBA00048483"/>
    </source>
</evidence>
<dbReference type="EMBL" id="QGMK01003496">
    <property type="protein sequence ID" value="TVY52536.1"/>
    <property type="molecule type" value="Genomic_DNA"/>
</dbReference>
<dbReference type="GO" id="GO:0015677">
    <property type="term" value="P:copper ion import"/>
    <property type="evidence" value="ECO:0007669"/>
    <property type="project" value="TreeGrafter"/>
</dbReference>
<dbReference type="SUPFAM" id="SSF52343">
    <property type="entry name" value="Ferredoxin reductase-like, C-terminal NADP-linked domain"/>
    <property type="match status" value="1"/>
</dbReference>
<feature type="domain" description="FAD-binding FR-type" evidence="14">
    <location>
        <begin position="112"/>
        <end position="253"/>
    </location>
</feature>
<feature type="non-terminal residue" evidence="15">
    <location>
        <position position="342"/>
    </location>
</feature>
<evidence type="ECO:0000256" key="2">
    <source>
        <dbReference type="ARBA" id="ARBA00006278"/>
    </source>
</evidence>
<keyword evidence="8 13" id="KW-1133">Transmembrane helix</keyword>
<evidence type="ECO:0000313" key="16">
    <source>
        <dbReference type="Proteomes" id="UP000469558"/>
    </source>
</evidence>
<dbReference type="PROSITE" id="PS51384">
    <property type="entry name" value="FAD_FR"/>
    <property type="match status" value="1"/>
</dbReference>
<evidence type="ECO:0000256" key="5">
    <source>
        <dbReference type="ARBA" id="ARBA00022475"/>
    </source>
</evidence>
<keyword evidence="16" id="KW-1185">Reference proteome</keyword>
<gene>
    <name evidence="15" type="primary">frp1_1</name>
    <name evidence="15" type="ORF">LSUE1_G010350</name>
</gene>
<dbReference type="Proteomes" id="UP000469558">
    <property type="component" value="Unassembled WGS sequence"/>
</dbReference>
<keyword evidence="11 13" id="KW-0472">Membrane</keyword>
<dbReference type="InterPro" id="IPR017927">
    <property type="entry name" value="FAD-bd_FR_type"/>
</dbReference>
<name>A0A8T9BUY9_9HELO</name>
<keyword evidence="7" id="KW-0249">Electron transport</keyword>
<evidence type="ECO:0000256" key="8">
    <source>
        <dbReference type="ARBA" id="ARBA00022989"/>
    </source>
</evidence>
<evidence type="ECO:0000256" key="3">
    <source>
        <dbReference type="ARBA" id="ARBA00012668"/>
    </source>
</evidence>
<dbReference type="InterPro" id="IPR051410">
    <property type="entry name" value="Ferric/Cupric_Reductase"/>
</dbReference>
<dbReference type="OrthoDB" id="10006946at2759"/>
<evidence type="ECO:0000256" key="13">
    <source>
        <dbReference type="SAM" id="Phobius"/>
    </source>
</evidence>
<dbReference type="Pfam" id="PF01794">
    <property type="entry name" value="Ferric_reduct"/>
    <property type="match status" value="1"/>
</dbReference>
<keyword evidence="10" id="KW-0406">Ion transport</keyword>
<feature type="transmembrane region" description="Helical" evidence="13">
    <location>
        <begin position="33"/>
        <end position="54"/>
    </location>
</feature>
<comment type="caution">
    <text evidence="15">The sequence shown here is derived from an EMBL/GenBank/DDBJ whole genome shotgun (WGS) entry which is preliminary data.</text>
</comment>
<dbReference type="InterPro" id="IPR013112">
    <property type="entry name" value="FAD-bd_8"/>
</dbReference>
<proteinExistence type="inferred from homology"/>
<dbReference type="GO" id="GO:0006879">
    <property type="term" value="P:intracellular iron ion homeostasis"/>
    <property type="evidence" value="ECO:0007669"/>
    <property type="project" value="TreeGrafter"/>
</dbReference>
<evidence type="ECO:0000313" key="15">
    <source>
        <dbReference type="EMBL" id="TVY52536.1"/>
    </source>
</evidence>
<dbReference type="Pfam" id="PF08022">
    <property type="entry name" value="FAD_binding_8"/>
    <property type="match status" value="1"/>
</dbReference>
<dbReference type="SUPFAM" id="SSF63380">
    <property type="entry name" value="Riboflavin synthase domain-like"/>
    <property type="match status" value="1"/>
</dbReference>
<evidence type="ECO:0000256" key="6">
    <source>
        <dbReference type="ARBA" id="ARBA00022692"/>
    </source>
</evidence>
<feature type="transmembrane region" description="Helical" evidence="13">
    <location>
        <begin position="92"/>
        <end position="112"/>
    </location>
</feature>
<dbReference type="SFLD" id="SFLDS00052">
    <property type="entry name" value="Ferric_Reductase_Domain"/>
    <property type="match status" value="1"/>
</dbReference>
<comment type="subcellular location">
    <subcellularLocation>
        <location evidence="1">Cell membrane</location>
        <topology evidence="1">Multi-pass membrane protein</topology>
    </subcellularLocation>
</comment>
<keyword evidence="4" id="KW-0813">Transport</keyword>
<sequence>MHYMLSMKSLYSPLALAFKASHAELNPWHRLSGRIIYSILALHAIWYLNYFIQIGVLAKRLTNKDVIIGVLAFAGLTIISTTSLAFVRRWSYRVFFVLHLVIGITILPLLFFHAHQLRLYVIEALAIFIFDIICRKLDTTTGFATITQVPHTKLVKLKIPIPPSKFKRFHASPGQHVYLSIPPESTPPTTTPPSIHDILYNPFTIADVSAKDITLVLRTLAGPTTQALQNLAQLTKAKPPINIEGPLGHSDRYASLAQKYDRILLFAGGVGATFTVPIYRHLQEQYESEARSPDRLTFIWSMRSAAEASWAVDPEASAKIDGDENLKIYLTGLKTEAAPGDG</sequence>
<organism evidence="15 16">
    <name type="scientific">Lachnellula suecica</name>
    <dbReference type="NCBI Taxonomy" id="602035"/>
    <lineage>
        <taxon>Eukaryota</taxon>
        <taxon>Fungi</taxon>
        <taxon>Dikarya</taxon>
        <taxon>Ascomycota</taxon>
        <taxon>Pezizomycotina</taxon>
        <taxon>Leotiomycetes</taxon>
        <taxon>Helotiales</taxon>
        <taxon>Lachnaceae</taxon>
        <taxon>Lachnellula</taxon>
    </lineage>
</organism>